<evidence type="ECO:0000313" key="2">
    <source>
        <dbReference type="EMBL" id="GAA4489525.1"/>
    </source>
</evidence>
<evidence type="ECO:0000313" key="3">
    <source>
        <dbReference type="Proteomes" id="UP001500731"/>
    </source>
</evidence>
<dbReference type="Gene3D" id="3.20.20.70">
    <property type="entry name" value="Aldolase class I"/>
    <property type="match status" value="1"/>
</dbReference>
<name>A0ABP8PP35_9MICO</name>
<dbReference type="SUPFAM" id="SSF51569">
    <property type="entry name" value="Aldolase"/>
    <property type="match status" value="1"/>
</dbReference>
<evidence type="ECO:0000256" key="1">
    <source>
        <dbReference type="ARBA" id="ARBA00001947"/>
    </source>
</evidence>
<dbReference type="InterPro" id="IPR000771">
    <property type="entry name" value="FBA_II"/>
</dbReference>
<dbReference type="PIRSF" id="PIRSF001359">
    <property type="entry name" value="F_bP_aldolase_II"/>
    <property type="match status" value="1"/>
</dbReference>
<comment type="cofactor">
    <cofactor evidence="1">
        <name>Zn(2+)</name>
        <dbReference type="ChEBI" id="CHEBI:29105"/>
    </cofactor>
</comment>
<reference evidence="3" key="1">
    <citation type="journal article" date="2019" name="Int. J. Syst. Evol. Microbiol.">
        <title>The Global Catalogue of Microorganisms (GCM) 10K type strain sequencing project: providing services to taxonomists for standard genome sequencing and annotation.</title>
        <authorList>
            <consortium name="The Broad Institute Genomics Platform"/>
            <consortium name="The Broad Institute Genome Sequencing Center for Infectious Disease"/>
            <person name="Wu L."/>
            <person name="Ma J."/>
        </authorList>
    </citation>
    <scope>NUCLEOTIDE SEQUENCE [LARGE SCALE GENOMIC DNA]</scope>
    <source>
        <strain evidence="3">JCM 17839</strain>
    </source>
</reference>
<dbReference type="NCBIfam" id="TIGR00167">
    <property type="entry name" value="cbbA"/>
    <property type="match status" value="1"/>
</dbReference>
<dbReference type="InterPro" id="IPR013785">
    <property type="entry name" value="Aldolase_TIM"/>
</dbReference>
<gene>
    <name evidence="2" type="ORF">GCM10023171_30540</name>
</gene>
<dbReference type="Proteomes" id="UP001500731">
    <property type="component" value="Unassembled WGS sequence"/>
</dbReference>
<accession>A0ABP8PP35</accession>
<protein>
    <submittedName>
        <fullName evidence="2">Class II fructose-bisphosphate aldolase</fullName>
    </submittedName>
</protein>
<organism evidence="2 3">
    <name type="scientific">Microbacterium panaciterrae</name>
    <dbReference type="NCBI Taxonomy" id="985759"/>
    <lineage>
        <taxon>Bacteria</taxon>
        <taxon>Bacillati</taxon>
        <taxon>Actinomycetota</taxon>
        <taxon>Actinomycetes</taxon>
        <taxon>Micrococcales</taxon>
        <taxon>Microbacteriaceae</taxon>
        <taxon>Microbacterium</taxon>
    </lineage>
</organism>
<keyword evidence="3" id="KW-1185">Reference proteome</keyword>
<proteinExistence type="predicted"/>
<dbReference type="CDD" id="cd00947">
    <property type="entry name" value="TBP_aldolase_IIB"/>
    <property type="match status" value="1"/>
</dbReference>
<dbReference type="InterPro" id="IPR050246">
    <property type="entry name" value="Class_II_FBP_aldolase"/>
</dbReference>
<dbReference type="Pfam" id="PF01116">
    <property type="entry name" value="F_bP_aldolase"/>
    <property type="match status" value="1"/>
</dbReference>
<sequence length="292" mass="30109">MTLVSARDLMQDAARLGTGIGAFNVIHLETAEALVAASAQAELPVILQISQNCADYHGGLEPIALATLSVARRAATPVAVHLDHAERPELVDEAIALGFGSVMFDGGKLEYADNVALTAYVAKRAHAAGVYVEGELGEVGGKDGAHAPGVRTDPQEARAFVAETGVDALAVAVGSSHAMLDRSAALDLDLIARLREALRGTGADGADVPLVLHGSSGVPDDTIAAAVAAGMTKINVSTHLNGFFTRAIRARLAEDPRLVDSRTYLAPARDAVAGEAARLLRLFALQTAPAAS</sequence>
<comment type="caution">
    <text evidence="2">The sequence shown here is derived from an EMBL/GenBank/DDBJ whole genome shotgun (WGS) entry which is preliminary data.</text>
</comment>
<dbReference type="PANTHER" id="PTHR30304:SF0">
    <property type="entry name" value="D-TAGATOSE-1,6-BISPHOSPHATE ALDOLASE SUBUNIT GATY-RELATED"/>
    <property type="match status" value="1"/>
</dbReference>
<dbReference type="EMBL" id="BAABGP010000022">
    <property type="protein sequence ID" value="GAA4489525.1"/>
    <property type="molecule type" value="Genomic_DNA"/>
</dbReference>
<dbReference type="RefSeq" id="WP_345188259.1">
    <property type="nucleotide sequence ID" value="NZ_BAABGP010000022.1"/>
</dbReference>
<dbReference type="PANTHER" id="PTHR30304">
    <property type="entry name" value="D-TAGATOSE-1,6-BISPHOSPHATE ALDOLASE"/>
    <property type="match status" value="1"/>
</dbReference>